<reference evidence="3" key="1">
    <citation type="journal article" date="2014" name="Proc. Natl. Acad. Sci. U.S.A.">
        <title>Extensive sampling of basidiomycete genomes demonstrates inadequacy of the white-rot/brown-rot paradigm for wood decay fungi.</title>
        <authorList>
            <person name="Riley R."/>
            <person name="Salamov A.A."/>
            <person name="Brown D.W."/>
            <person name="Nagy L.G."/>
            <person name="Floudas D."/>
            <person name="Held B.W."/>
            <person name="Levasseur A."/>
            <person name="Lombard V."/>
            <person name="Morin E."/>
            <person name="Otillar R."/>
            <person name="Lindquist E.A."/>
            <person name="Sun H."/>
            <person name="LaButti K.M."/>
            <person name="Schmutz J."/>
            <person name="Jabbour D."/>
            <person name="Luo H."/>
            <person name="Baker S.E."/>
            <person name="Pisabarro A.G."/>
            <person name="Walton J.D."/>
            <person name="Blanchette R.A."/>
            <person name="Henrissat B."/>
            <person name="Martin F."/>
            <person name="Cullen D."/>
            <person name="Hibbett D.S."/>
            <person name="Grigoriev I.V."/>
        </authorList>
    </citation>
    <scope>NUCLEOTIDE SEQUENCE [LARGE SCALE GENOMIC DNA]</scope>
    <source>
        <strain evidence="3">MUCL 33604</strain>
    </source>
</reference>
<evidence type="ECO:0000313" key="2">
    <source>
        <dbReference type="EMBL" id="KDQ57755.1"/>
    </source>
</evidence>
<feature type="compositionally biased region" description="Polar residues" evidence="1">
    <location>
        <begin position="63"/>
        <end position="76"/>
    </location>
</feature>
<feature type="non-terminal residue" evidence="2">
    <location>
        <position position="119"/>
    </location>
</feature>
<dbReference type="InParanoid" id="A0A067PV67"/>
<dbReference type="Proteomes" id="UP000027265">
    <property type="component" value="Unassembled WGS sequence"/>
</dbReference>
<keyword evidence="3" id="KW-1185">Reference proteome</keyword>
<gene>
    <name evidence="2" type="ORF">JAAARDRAFT_130375</name>
</gene>
<evidence type="ECO:0000256" key="1">
    <source>
        <dbReference type="SAM" id="MobiDB-lite"/>
    </source>
</evidence>
<dbReference type="HOGENOM" id="CLU_2114709_0_0_1"/>
<accession>A0A067PV67</accession>
<evidence type="ECO:0000313" key="3">
    <source>
        <dbReference type="Proteomes" id="UP000027265"/>
    </source>
</evidence>
<sequence length="119" mass="13682">MDPSTSSYRRSYDLPKPEAGLAEWTSKIKALQRQVDEDEEVEQKRLQEEIAASRLARQRRSAMYTQGTGTRSNTDLSKVDSPVRTTFNKQDHPKSQDDVLDTMDRQRHQEVALQKLMGS</sequence>
<name>A0A067PV67_9AGAM</name>
<feature type="region of interest" description="Disordered" evidence="1">
    <location>
        <begin position="58"/>
        <end position="101"/>
    </location>
</feature>
<protein>
    <submittedName>
        <fullName evidence="2">Uncharacterized protein</fullName>
    </submittedName>
</protein>
<feature type="compositionally biased region" description="Basic and acidic residues" evidence="1">
    <location>
        <begin position="89"/>
        <end position="101"/>
    </location>
</feature>
<organism evidence="2 3">
    <name type="scientific">Jaapia argillacea MUCL 33604</name>
    <dbReference type="NCBI Taxonomy" id="933084"/>
    <lineage>
        <taxon>Eukaryota</taxon>
        <taxon>Fungi</taxon>
        <taxon>Dikarya</taxon>
        <taxon>Basidiomycota</taxon>
        <taxon>Agaricomycotina</taxon>
        <taxon>Agaricomycetes</taxon>
        <taxon>Agaricomycetidae</taxon>
        <taxon>Jaapiales</taxon>
        <taxon>Jaapiaceae</taxon>
        <taxon>Jaapia</taxon>
    </lineage>
</organism>
<dbReference type="EMBL" id="KL197719">
    <property type="protein sequence ID" value="KDQ57755.1"/>
    <property type="molecule type" value="Genomic_DNA"/>
</dbReference>
<proteinExistence type="predicted"/>
<dbReference type="AlphaFoldDB" id="A0A067PV67"/>
<dbReference type="OrthoDB" id="6375767at2759"/>